<comment type="caution">
    <text evidence="9">The sequence shown here is derived from an EMBL/GenBank/DDBJ whole genome shotgun (WGS) entry which is preliminary data.</text>
</comment>
<dbReference type="Pfam" id="PF23270">
    <property type="entry name" value="HAD_RAM2_N"/>
    <property type="match status" value="1"/>
</dbReference>
<evidence type="ECO:0000259" key="8">
    <source>
        <dbReference type="SMART" id="SM00563"/>
    </source>
</evidence>
<dbReference type="OrthoDB" id="10411581at2759"/>
<comment type="subcellular location">
    <subcellularLocation>
        <location evidence="1">Membrane</location>
        <topology evidence="1">Multi-pass membrane protein</topology>
    </subcellularLocation>
</comment>
<feature type="domain" description="Phospholipid/glycerol acyltransferase" evidence="8">
    <location>
        <begin position="355"/>
        <end position="458"/>
    </location>
</feature>
<keyword evidence="4" id="KW-0812">Transmembrane</keyword>
<evidence type="ECO:0000256" key="6">
    <source>
        <dbReference type="ARBA" id="ARBA00023136"/>
    </source>
</evidence>
<gene>
    <name evidence="9" type="ORF">Taro_011203</name>
</gene>
<evidence type="ECO:0000256" key="1">
    <source>
        <dbReference type="ARBA" id="ARBA00004141"/>
    </source>
</evidence>
<dbReference type="GO" id="GO:0016020">
    <property type="term" value="C:membrane"/>
    <property type="evidence" value="ECO:0007669"/>
    <property type="project" value="UniProtKB-SubCell"/>
</dbReference>
<reference evidence="9" key="1">
    <citation type="submission" date="2017-07" db="EMBL/GenBank/DDBJ databases">
        <title>Taro Niue Genome Assembly and Annotation.</title>
        <authorList>
            <person name="Atibalentja N."/>
            <person name="Keating K."/>
            <person name="Fields C.J."/>
        </authorList>
    </citation>
    <scope>NUCLEOTIDE SEQUENCE</scope>
    <source>
        <strain evidence="9">Niue_2</strain>
        <tissue evidence="9">Leaf</tissue>
    </source>
</reference>
<dbReference type="Gene3D" id="3.40.50.1000">
    <property type="entry name" value="HAD superfamily/HAD-like"/>
    <property type="match status" value="1"/>
</dbReference>
<dbReference type="PANTHER" id="PTHR15486:SF70">
    <property type="entry name" value="GLYCEROL-3-PHOSPHATE ACYLTRANSFERASE 8-RELATED"/>
    <property type="match status" value="1"/>
</dbReference>
<evidence type="ECO:0000313" key="9">
    <source>
        <dbReference type="EMBL" id="MQL78760.1"/>
    </source>
</evidence>
<proteinExistence type="inferred from homology"/>
<keyword evidence="6" id="KW-0472">Membrane</keyword>
<evidence type="ECO:0000256" key="4">
    <source>
        <dbReference type="ARBA" id="ARBA00022692"/>
    </source>
</evidence>
<dbReference type="InterPro" id="IPR056462">
    <property type="entry name" value="HAD_RAM2/GPAT1-8"/>
</dbReference>
<comment type="similarity">
    <text evidence="2">Belongs to the GPAT/DAPAT family.</text>
</comment>
<dbReference type="EMBL" id="NMUH01000416">
    <property type="protein sequence ID" value="MQL78760.1"/>
    <property type="molecule type" value="Genomic_DNA"/>
</dbReference>
<dbReference type="SMART" id="SM00563">
    <property type="entry name" value="PlsC"/>
    <property type="match status" value="1"/>
</dbReference>
<keyword evidence="3" id="KW-0808">Transferase</keyword>
<dbReference type="AlphaFoldDB" id="A0A843U9Y0"/>
<dbReference type="GO" id="GO:0090447">
    <property type="term" value="F:glycerol-3-phosphate 2-O-acyltransferase activity"/>
    <property type="evidence" value="ECO:0007669"/>
    <property type="project" value="TreeGrafter"/>
</dbReference>
<dbReference type="GO" id="GO:0016791">
    <property type="term" value="F:phosphatase activity"/>
    <property type="evidence" value="ECO:0007669"/>
    <property type="project" value="TreeGrafter"/>
</dbReference>
<organism evidence="9 10">
    <name type="scientific">Colocasia esculenta</name>
    <name type="common">Wild taro</name>
    <name type="synonym">Arum esculentum</name>
    <dbReference type="NCBI Taxonomy" id="4460"/>
    <lineage>
        <taxon>Eukaryota</taxon>
        <taxon>Viridiplantae</taxon>
        <taxon>Streptophyta</taxon>
        <taxon>Embryophyta</taxon>
        <taxon>Tracheophyta</taxon>
        <taxon>Spermatophyta</taxon>
        <taxon>Magnoliopsida</taxon>
        <taxon>Liliopsida</taxon>
        <taxon>Araceae</taxon>
        <taxon>Aroideae</taxon>
        <taxon>Colocasieae</taxon>
        <taxon>Colocasia</taxon>
    </lineage>
</organism>
<name>A0A843U9Y0_COLES</name>
<evidence type="ECO:0000256" key="5">
    <source>
        <dbReference type="ARBA" id="ARBA00022989"/>
    </source>
</evidence>
<dbReference type="Proteomes" id="UP000652761">
    <property type="component" value="Unassembled WGS sequence"/>
</dbReference>
<dbReference type="GO" id="GO:0010143">
    <property type="term" value="P:cutin biosynthetic process"/>
    <property type="evidence" value="ECO:0007669"/>
    <property type="project" value="TreeGrafter"/>
</dbReference>
<keyword evidence="10" id="KW-1185">Reference proteome</keyword>
<dbReference type="InterPro" id="IPR002123">
    <property type="entry name" value="Plipid/glycerol_acylTrfase"/>
</dbReference>
<protein>
    <recommendedName>
        <fullName evidence="8">Phospholipid/glycerol acyltransferase domain-containing protein</fullName>
    </recommendedName>
</protein>
<dbReference type="InterPro" id="IPR023214">
    <property type="entry name" value="HAD_sf"/>
</dbReference>
<keyword evidence="5" id="KW-1133">Transmembrane helix</keyword>
<dbReference type="Pfam" id="PF01553">
    <property type="entry name" value="Acyltransferase"/>
    <property type="match status" value="1"/>
</dbReference>
<feature type="region of interest" description="Disordered" evidence="7">
    <location>
        <begin position="16"/>
        <end position="49"/>
    </location>
</feature>
<dbReference type="PANTHER" id="PTHR15486">
    <property type="entry name" value="ANCIENT UBIQUITOUS PROTEIN"/>
    <property type="match status" value="1"/>
</dbReference>
<accession>A0A843U9Y0</accession>
<dbReference type="SUPFAM" id="SSF69593">
    <property type="entry name" value="Glycerol-3-phosphate (1)-acyltransferase"/>
    <property type="match status" value="1"/>
</dbReference>
<evidence type="ECO:0000256" key="7">
    <source>
        <dbReference type="SAM" id="MobiDB-lite"/>
    </source>
</evidence>
<sequence length="548" mass="59943">MLFDCDRDSKILAWVDNKRGGGGESRVGGGGEEKKEEEEEEAHQSLRKKEMKREFPPVARCETRGRSEHAVAADLDGTLLVSRSSFPYFMLVAVEAGGILRGVLLLLASPLVLFLYRLVSEAAGIQLLIFVSLAGLRLSDIELAARTVLPRFYAADVRADSWRAFRACGRRRVVVTANPTVMVEPFVKGWLGGHGVLGTRLQVDPWTGRATGLVQAPGVLVGDRKRQAVASEFAAEAMPELGLGDRASDHDFMALCKEGFMVPADPSAARVPSEELAGPAVFFHDGRLLRRPEPRTALLTFLWLSLALPLSLLRLLLTSLPLPPHLLCRCFRLFRIDLAVRGTPPLPPAPGSPGSLLVCNHRTALDAAVVSAALGRRVSRAVTCGPSRPLSEILSPVPAVRLTRDRAADAARVSTLLEEGEVVFFPEETTCREPFLLQFSPLFAELSDRIVPVAIDTRQGMFHGTTVRGHRFLDNLFFFMNPRPGYEITFLERLPTEWTCGGGRPAAKVAGHVQELVAKELGFENTALTRKDKYSPSAKESSEPKKTS</sequence>
<evidence type="ECO:0000256" key="2">
    <source>
        <dbReference type="ARBA" id="ARBA00007937"/>
    </source>
</evidence>
<evidence type="ECO:0000313" key="10">
    <source>
        <dbReference type="Proteomes" id="UP000652761"/>
    </source>
</evidence>
<evidence type="ECO:0000256" key="3">
    <source>
        <dbReference type="ARBA" id="ARBA00022679"/>
    </source>
</evidence>